<name>A0A9D1DJQ7_9FIRM</name>
<reference evidence="9" key="1">
    <citation type="submission" date="2020-10" db="EMBL/GenBank/DDBJ databases">
        <authorList>
            <person name="Gilroy R."/>
        </authorList>
    </citation>
    <scope>NUCLEOTIDE SEQUENCE</scope>
    <source>
        <strain evidence="9">ChiGjej3B3-7149</strain>
    </source>
</reference>
<dbReference type="InterPro" id="IPR050093">
    <property type="entry name" value="ABC_SmlMolc_Importer"/>
</dbReference>
<proteinExistence type="predicted"/>
<keyword evidence="7" id="KW-0472">Membrane</keyword>
<evidence type="ECO:0000256" key="7">
    <source>
        <dbReference type="ARBA" id="ARBA00023136"/>
    </source>
</evidence>
<evidence type="ECO:0000256" key="5">
    <source>
        <dbReference type="ARBA" id="ARBA00022840"/>
    </source>
</evidence>
<keyword evidence="5 9" id="KW-0067">ATP-binding</keyword>
<dbReference type="PROSITE" id="PS50893">
    <property type="entry name" value="ABC_TRANSPORTER_2"/>
    <property type="match status" value="1"/>
</dbReference>
<evidence type="ECO:0000313" key="10">
    <source>
        <dbReference type="Proteomes" id="UP000824238"/>
    </source>
</evidence>
<accession>A0A9D1DJQ7</accession>
<keyword evidence="6" id="KW-1278">Translocase</keyword>
<protein>
    <submittedName>
        <fullName evidence="9">ATP-binding cassette domain-containing protein</fullName>
    </submittedName>
</protein>
<organism evidence="9 10">
    <name type="scientific">Candidatus Scatomorpha intestinigallinarum</name>
    <dbReference type="NCBI Taxonomy" id="2840923"/>
    <lineage>
        <taxon>Bacteria</taxon>
        <taxon>Bacillati</taxon>
        <taxon>Bacillota</taxon>
        <taxon>Clostridia</taxon>
        <taxon>Eubacteriales</taxon>
        <taxon>Candidatus Scatomorpha</taxon>
    </lineage>
</organism>
<evidence type="ECO:0000256" key="1">
    <source>
        <dbReference type="ARBA" id="ARBA00022448"/>
    </source>
</evidence>
<dbReference type="AlphaFoldDB" id="A0A9D1DJQ7"/>
<reference evidence="9" key="2">
    <citation type="journal article" date="2021" name="PeerJ">
        <title>Extensive microbial diversity within the chicken gut microbiome revealed by metagenomics and culture.</title>
        <authorList>
            <person name="Gilroy R."/>
            <person name="Ravi A."/>
            <person name="Getino M."/>
            <person name="Pursley I."/>
            <person name="Horton D.L."/>
            <person name="Alikhan N.F."/>
            <person name="Baker D."/>
            <person name="Gharbi K."/>
            <person name="Hall N."/>
            <person name="Watson M."/>
            <person name="Adriaenssens E.M."/>
            <person name="Foster-Nyarko E."/>
            <person name="Jarju S."/>
            <person name="Secka A."/>
            <person name="Antonio M."/>
            <person name="Oren A."/>
            <person name="Chaudhuri R.R."/>
            <person name="La Ragione R."/>
            <person name="Hildebrand F."/>
            <person name="Pallen M.J."/>
        </authorList>
    </citation>
    <scope>NUCLEOTIDE SEQUENCE</scope>
    <source>
        <strain evidence="9">ChiGjej3B3-7149</strain>
    </source>
</reference>
<comment type="caution">
    <text evidence="9">The sequence shown here is derived from an EMBL/GenBank/DDBJ whole genome shotgun (WGS) entry which is preliminary data.</text>
</comment>
<evidence type="ECO:0000256" key="6">
    <source>
        <dbReference type="ARBA" id="ARBA00022967"/>
    </source>
</evidence>
<keyword evidence="1" id="KW-0813">Transport</keyword>
<evidence type="ECO:0000256" key="2">
    <source>
        <dbReference type="ARBA" id="ARBA00022475"/>
    </source>
</evidence>
<dbReference type="SMART" id="SM00382">
    <property type="entry name" value="AAA"/>
    <property type="match status" value="1"/>
</dbReference>
<keyword evidence="3" id="KW-0997">Cell inner membrane</keyword>
<dbReference type="GO" id="GO:0016887">
    <property type="term" value="F:ATP hydrolysis activity"/>
    <property type="evidence" value="ECO:0007669"/>
    <property type="project" value="InterPro"/>
</dbReference>
<dbReference type="Gene3D" id="3.40.50.300">
    <property type="entry name" value="P-loop containing nucleotide triphosphate hydrolases"/>
    <property type="match status" value="1"/>
</dbReference>
<dbReference type="SUPFAM" id="SSF52540">
    <property type="entry name" value="P-loop containing nucleoside triphosphate hydrolases"/>
    <property type="match status" value="1"/>
</dbReference>
<dbReference type="InterPro" id="IPR027417">
    <property type="entry name" value="P-loop_NTPase"/>
</dbReference>
<evidence type="ECO:0000256" key="3">
    <source>
        <dbReference type="ARBA" id="ARBA00022519"/>
    </source>
</evidence>
<dbReference type="InterPro" id="IPR003439">
    <property type="entry name" value="ABC_transporter-like_ATP-bd"/>
</dbReference>
<evidence type="ECO:0000313" key="9">
    <source>
        <dbReference type="EMBL" id="HIR54086.1"/>
    </source>
</evidence>
<keyword evidence="4" id="KW-0547">Nucleotide-binding</keyword>
<dbReference type="Pfam" id="PF00005">
    <property type="entry name" value="ABC_tran"/>
    <property type="match status" value="1"/>
</dbReference>
<evidence type="ECO:0000259" key="8">
    <source>
        <dbReference type="PROSITE" id="PS50893"/>
    </source>
</evidence>
<dbReference type="PANTHER" id="PTHR42781:SF5">
    <property type="entry name" value="PUTRESCINE TRANSPORT ATP-BINDING PROTEIN POTG"/>
    <property type="match status" value="1"/>
</dbReference>
<gene>
    <name evidence="9" type="ORF">IAD36_00560</name>
</gene>
<sequence length="351" mass="38889">MSLLVDIKKDFGRFRLDAAFETDSGSVMGLLGASGCGKSVTLKCVAGIERPDEGRIVLDGRVLFDSAKRIDLTPQQRRVGYLFQNYALFPNMTLAQNIAVGVRDRAKRKETVARLVKAFYLEGSEGKYPRQLSGGQQQRTALARILASEPEALLLDEPFSALDSYLKWQVELELAELLDTFPGPVLFVTHDRDEVHRLCGRVCVLDSGRAQEVRSVEELFSAPRTLSACLLSGCKNITRARRVSGSRIEALDWGAELEVALPLPEGLEFAGIRSHFLRPADSPGPNRIPCRVERVVTEAFSTVVMLSTPGGGEGYSRLRMELPHEQWSRLNSPETLYAELMPGDILPLTRE</sequence>
<feature type="domain" description="ABC transporter" evidence="8">
    <location>
        <begin position="2"/>
        <end position="232"/>
    </location>
</feature>
<evidence type="ECO:0000256" key="4">
    <source>
        <dbReference type="ARBA" id="ARBA00022741"/>
    </source>
</evidence>
<dbReference type="InterPro" id="IPR003593">
    <property type="entry name" value="AAA+_ATPase"/>
</dbReference>
<dbReference type="Proteomes" id="UP000824238">
    <property type="component" value="Unassembled WGS sequence"/>
</dbReference>
<keyword evidence="2" id="KW-1003">Cell membrane</keyword>
<dbReference type="EMBL" id="DVHH01000013">
    <property type="protein sequence ID" value="HIR54086.1"/>
    <property type="molecule type" value="Genomic_DNA"/>
</dbReference>
<dbReference type="GO" id="GO:0005524">
    <property type="term" value="F:ATP binding"/>
    <property type="evidence" value="ECO:0007669"/>
    <property type="project" value="UniProtKB-KW"/>
</dbReference>
<dbReference type="PANTHER" id="PTHR42781">
    <property type="entry name" value="SPERMIDINE/PUTRESCINE IMPORT ATP-BINDING PROTEIN POTA"/>
    <property type="match status" value="1"/>
</dbReference>